<dbReference type="RefSeq" id="XP_003146183.1">
    <property type="nucleotide sequence ID" value="XM_003146135.1"/>
</dbReference>
<dbReference type="OMA" id="IRTSAMF"/>
<evidence type="ECO:0000256" key="9">
    <source>
        <dbReference type="PROSITE-ProRule" id="PRU00043"/>
    </source>
</evidence>
<dbReference type="InParanoid" id="A0A1S0TQS5"/>
<comment type="subcellular location">
    <subcellularLocation>
        <location evidence="1">Membrane</location>
    </subcellularLocation>
</comment>
<dbReference type="SMART" id="SM00112">
    <property type="entry name" value="CA"/>
    <property type="match status" value="5"/>
</dbReference>
<feature type="domain" description="Cadherin" evidence="10">
    <location>
        <begin position="187"/>
        <end position="287"/>
    </location>
</feature>
<dbReference type="KEGG" id="loa:LOAG_10612"/>
<evidence type="ECO:0000256" key="6">
    <source>
        <dbReference type="ARBA" id="ARBA00022989"/>
    </source>
</evidence>
<dbReference type="CDD" id="cd11304">
    <property type="entry name" value="Cadherin_repeat"/>
    <property type="match status" value="5"/>
</dbReference>
<evidence type="ECO:0000256" key="8">
    <source>
        <dbReference type="ARBA" id="ARBA00023180"/>
    </source>
</evidence>
<feature type="domain" description="Cadherin" evidence="10">
    <location>
        <begin position="64"/>
        <end position="186"/>
    </location>
</feature>
<keyword evidence="2" id="KW-0812">Transmembrane</keyword>
<keyword evidence="4 9" id="KW-0106">Calcium</keyword>
<evidence type="ECO:0000256" key="7">
    <source>
        <dbReference type="ARBA" id="ARBA00023136"/>
    </source>
</evidence>
<dbReference type="PROSITE" id="PS00232">
    <property type="entry name" value="CADHERIN_1"/>
    <property type="match status" value="2"/>
</dbReference>
<accession>A0A1S0TQS5</accession>
<evidence type="ECO:0000256" key="4">
    <source>
        <dbReference type="ARBA" id="ARBA00022837"/>
    </source>
</evidence>
<sequence>MKISLFFLNSSTGLLSCRELDYEQQSQYFLVITAEDQGIPKRADTCTLRITVTDENDNVPVFIDNIPTLIEIDDSKQIGEILGRLSATDQDDGLNGKIIYSIVEDTSGLLDIHPDTGEIILPGFIKNSICKKTFSNMVDYPTSQNDYIIKVKAEDQGVSRVLSSEFNIQLHLIRTKSMLKLGEPQFLSDHYNGFINEGEQRGQFVLQIHSLDHLTEDAPLAYSIVSGNMDAAFDIDDNGRLITAQELDYEIKNVYNLKVIGTGNGKNTPETDIHIRVINTNDNVPSFPMLKPRKVLESATYGTLIGTVIATDVDIDTQLEYSLLSSNDLFEIDPFTGKIFLIGNLDYEMINEHTVHIQVTDGENTSRATLRIIVEDVNDNAPKFEEQFYLINIGKDIELGSIIGKIRANDPDTGHGGIVRYELAINSMNDFRIDPETGNLLVIGKLNDRSTYYLKVYAFDQGKPAQNSTVVVQINIGIENYDRKPIRFTRTSFNFSIPENIQPYNEFGQITLMDEIPIGTILRIQNFEPINLFGITHDGSIF</sequence>
<evidence type="ECO:0000256" key="1">
    <source>
        <dbReference type="ARBA" id="ARBA00004370"/>
    </source>
</evidence>
<dbReference type="GO" id="GO:0005886">
    <property type="term" value="C:plasma membrane"/>
    <property type="evidence" value="ECO:0007669"/>
    <property type="project" value="InterPro"/>
</dbReference>
<proteinExistence type="predicted"/>
<dbReference type="GO" id="GO:0005509">
    <property type="term" value="F:calcium ion binding"/>
    <property type="evidence" value="ECO:0007669"/>
    <property type="project" value="UniProtKB-UniRule"/>
</dbReference>
<evidence type="ECO:0000256" key="5">
    <source>
        <dbReference type="ARBA" id="ARBA00022889"/>
    </source>
</evidence>
<dbReference type="AlphaFoldDB" id="A0A1S0TQS5"/>
<keyword evidence="7" id="KW-0472">Membrane</keyword>
<gene>
    <name evidence="11" type="ORF">LOAG_10612</name>
</gene>
<dbReference type="EMBL" id="JH712449">
    <property type="protein sequence ID" value="EFO17886.1"/>
    <property type="molecule type" value="Genomic_DNA"/>
</dbReference>
<dbReference type="PROSITE" id="PS50268">
    <property type="entry name" value="CADHERIN_2"/>
    <property type="match status" value="5"/>
</dbReference>
<dbReference type="Gene3D" id="2.60.40.60">
    <property type="entry name" value="Cadherins"/>
    <property type="match status" value="5"/>
</dbReference>
<name>A0A1S0TQS5_LOALO</name>
<evidence type="ECO:0000259" key="10">
    <source>
        <dbReference type="PROSITE" id="PS50268"/>
    </source>
</evidence>
<dbReference type="InterPro" id="IPR002126">
    <property type="entry name" value="Cadherin-like_dom"/>
</dbReference>
<dbReference type="FunCoup" id="A0A1S0TQS5">
    <property type="interactions" value="3"/>
</dbReference>
<dbReference type="PRINTS" id="PR00205">
    <property type="entry name" value="CADHERIN"/>
</dbReference>
<protein>
    <recommendedName>
        <fullName evidence="10">Cadherin domain-containing protein</fullName>
    </recommendedName>
</protein>
<evidence type="ECO:0000256" key="3">
    <source>
        <dbReference type="ARBA" id="ARBA00022737"/>
    </source>
</evidence>
<evidence type="ECO:0000313" key="11">
    <source>
        <dbReference type="EMBL" id="EFO17886.1"/>
    </source>
</evidence>
<reference evidence="11" key="1">
    <citation type="submission" date="2012-04" db="EMBL/GenBank/DDBJ databases">
        <title>The Genome Sequence of Loa loa.</title>
        <authorList>
            <consortium name="The Broad Institute Genome Sequencing Platform"/>
            <consortium name="Broad Institute Genome Sequencing Center for Infectious Disease"/>
            <person name="Nutman T.B."/>
            <person name="Fink D.L."/>
            <person name="Russ C."/>
            <person name="Young S."/>
            <person name="Zeng Q."/>
            <person name="Gargeya S."/>
            <person name="Alvarado L."/>
            <person name="Berlin A."/>
            <person name="Chapman S.B."/>
            <person name="Chen Z."/>
            <person name="Freedman E."/>
            <person name="Gellesch M."/>
            <person name="Goldberg J."/>
            <person name="Griggs A."/>
            <person name="Gujja S."/>
            <person name="Heilman E.R."/>
            <person name="Heiman D."/>
            <person name="Howarth C."/>
            <person name="Mehta T."/>
            <person name="Neiman D."/>
            <person name="Pearson M."/>
            <person name="Roberts A."/>
            <person name="Saif S."/>
            <person name="Shea T."/>
            <person name="Shenoy N."/>
            <person name="Sisk P."/>
            <person name="Stolte C."/>
            <person name="Sykes S."/>
            <person name="White J."/>
            <person name="Yandava C."/>
            <person name="Haas B."/>
            <person name="Henn M.R."/>
            <person name="Nusbaum C."/>
            <person name="Birren B."/>
        </authorList>
    </citation>
    <scope>NUCLEOTIDE SEQUENCE [LARGE SCALE GENOMIC DNA]</scope>
</reference>
<keyword evidence="8" id="KW-0325">Glycoprotein</keyword>
<dbReference type="GO" id="GO:0007156">
    <property type="term" value="P:homophilic cell adhesion via plasma membrane adhesion molecules"/>
    <property type="evidence" value="ECO:0007669"/>
    <property type="project" value="InterPro"/>
</dbReference>
<feature type="domain" description="Cadherin" evidence="10">
    <location>
        <begin position="6"/>
        <end position="62"/>
    </location>
</feature>
<dbReference type="Pfam" id="PF00028">
    <property type="entry name" value="Cadherin"/>
    <property type="match status" value="5"/>
</dbReference>
<feature type="domain" description="Cadherin" evidence="10">
    <location>
        <begin position="385"/>
        <end position="487"/>
    </location>
</feature>
<keyword evidence="3" id="KW-0677">Repeat</keyword>
<organism evidence="11">
    <name type="scientific">Loa loa</name>
    <name type="common">Eye worm</name>
    <name type="synonym">Filaria loa</name>
    <dbReference type="NCBI Taxonomy" id="7209"/>
    <lineage>
        <taxon>Eukaryota</taxon>
        <taxon>Metazoa</taxon>
        <taxon>Ecdysozoa</taxon>
        <taxon>Nematoda</taxon>
        <taxon>Chromadorea</taxon>
        <taxon>Rhabditida</taxon>
        <taxon>Spirurina</taxon>
        <taxon>Spiruromorpha</taxon>
        <taxon>Filarioidea</taxon>
        <taxon>Onchocercidae</taxon>
        <taxon>Loa</taxon>
    </lineage>
</organism>
<dbReference type="OrthoDB" id="6252479at2759"/>
<dbReference type="InterPro" id="IPR015919">
    <property type="entry name" value="Cadherin-like_sf"/>
</dbReference>
<evidence type="ECO:0000256" key="2">
    <source>
        <dbReference type="ARBA" id="ARBA00022692"/>
    </source>
</evidence>
<feature type="domain" description="Cadherin" evidence="10">
    <location>
        <begin position="287"/>
        <end position="384"/>
    </location>
</feature>
<dbReference type="InterPro" id="IPR020894">
    <property type="entry name" value="Cadherin_CS"/>
</dbReference>
<dbReference type="SUPFAM" id="SSF49313">
    <property type="entry name" value="Cadherin-like"/>
    <property type="match status" value="5"/>
</dbReference>
<keyword evidence="6" id="KW-1133">Transmembrane helix</keyword>
<dbReference type="GeneID" id="9948058"/>
<dbReference type="PROSITE" id="PS51257">
    <property type="entry name" value="PROKAR_LIPOPROTEIN"/>
    <property type="match status" value="1"/>
</dbReference>
<dbReference type="PANTHER" id="PTHR24026:SF133">
    <property type="entry name" value="CADHERIN-RELATED FAMILY MEMBER 2"/>
    <property type="match status" value="1"/>
</dbReference>
<dbReference type="FunFam" id="2.60.40.60:FF:000116">
    <property type="entry name" value="Dachsous cadherin-related 2"/>
    <property type="match status" value="1"/>
</dbReference>
<dbReference type="PANTHER" id="PTHR24026">
    <property type="entry name" value="FAT ATYPICAL CADHERIN-RELATED"/>
    <property type="match status" value="1"/>
</dbReference>
<dbReference type="CTD" id="9948058"/>
<keyword evidence="5" id="KW-0130">Cell adhesion</keyword>